<evidence type="ECO:0000313" key="2">
    <source>
        <dbReference type="Proteomes" id="UP000717634"/>
    </source>
</evidence>
<dbReference type="Gene3D" id="3.40.1350.120">
    <property type="match status" value="1"/>
</dbReference>
<dbReference type="EMBL" id="JAAVTK010000006">
    <property type="protein sequence ID" value="NKI89792.1"/>
    <property type="molecule type" value="Genomic_DNA"/>
</dbReference>
<protein>
    <submittedName>
        <fullName evidence="1">Uncharacterized protein</fullName>
    </submittedName>
</protein>
<organism evidence="1 2">
    <name type="scientific">Hymenobacter artigasi</name>
    <dbReference type="NCBI Taxonomy" id="2719616"/>
    <lineage>
        <taxon>Bacteria</taxon>
        <taxon>Pseudomonadati</taxon>
        <taxon>Bacteroidota</taxon>
        <taxon>Cytophagia</taxon>
        <taxon>Cytophagales</taxon>
        <taxon>Hymenobacteraceae</taxon>
        <taxon>Hymenobacter</taxon>
    </lineage>
</organism>
<dbReference type="RefSeq" id="WP_168673415.1">
    <property type="nucleotide sequence ID" value="NZ_JAAVTK010000006.1"/>
</dbReference>
<sequence length="123" mass="13894">MSQAFEGFLPGYFRVFQGGDGSFVDMHETHGKLESRQNIPIALFLAARGERVRLLPVAAVSGEKSPDATRNDIFWEFKKPSAISRNAIDKALRDGSRQADRILLWLPNEFPLKLLEDGIYDRT</sequence>
<gene>
    <name evidence="1" type="ORF">HBN54_002391</name>
</gene>
<comment type="caution">
    <text evidence="1">The sequence shown here is derived from an EMBL/GenBank/DDBJ whole genome shotgun (WGS) entry which is preliminary data.</text>
</comment>
<dbReference type="Proteomes" id="UP000717634">
    <property type="component" value="Unassembled WGS sequence"/>
</dbReference>
<reference evidence="1 2" key="1">
    <citation type="submission" date="2020-03" db="EMBL/GenBank/DDBJ databases">
        <title>Genomic Encyclopedia of Type Strains, Phase IV (KMG-V): Genome sequencing to study the core and pangenomes of soil and plant-associated prokaryotes.</title>
        <authorList>
            <person name="Whitman W."/>
        </authorList>
    </citation>
    <scope>NUCLEOTIDE SEQUENCE [LARGE SCALE GENOMIC DNA]</scope>
    <source>
        <strain evidence="1 2">1B</strain>
    </source>
</reference>
<evidence type="ECO:0000313" key="1">
    <source>
        <dbReference type="EMBL" id="NKI89792.1"/>
    </source>
</evidence>
<keyword evidence="2" id="KW-1185">Reference proteome</keyword>
<name>A0ABX1HKW4_9BACT</name>
<accession>A0ABX1HKW4</accession>
<proteinExistence type="predicted"/>